<organism evidence="3 4">
    <name type="scientific">Ktedonobacter robiniae</name>
    <dbReference type="NCBI Taxonomy" id="2778365"/>
    <lineage>
        <taxon>Bacteria</taxon>
        <taxon>Bacillati</taxon>
        <taxon>Chloroflexota</taxon>
        <taxon>Ktedonobacteria</taxon>
        <taxon>Ktedonobacterales</taxon>
        <taxon>Ktedonobacteraceae</taxon>
        <taxon>Ktedonobacter</taxon>
    </lineage>
</organism>
<dbReference type="InterPro" id="IPR031100">
    <property type="entry name" value="LOG_fam"/>
</dbReference>
<keyword evidence="2" id="KW-0203">Cytokinin biosynthesis</keyword>
<dbReference type="EMBL" id="BNJG01000001">
    <property type="protein sequence ID" value="GHO52414.1"/>
    <property type="molecule type" value="Genomic_DNA"/>
</dbReference>
<proteinExistence type="inferred from homology"/>
<dbReference type="Gene3D" id="3.40.50.450">
    <property type="match status" value="1"/>
</dbReference>
<sequence>MQRICVYCGSHAGNRTEYQEAAYTLGAEMAARGIGLVYGGARVGLMGAVADGVLSRGGEVIGVLPRALFDIEVAHKGLTQLYEVESMHERKALMEKLSDGFIALPGGYGTFDELFEMITWAQLGIHNKPLGLLNTAEFFNPLLALVEHAAQEGFISQYHSSLLLVQAEGADLLETMLSTPARPHLSKFADETPPIEP</sequence>
<dbReference type="SUPFAM" id="SSF102405">
    <property type="entry name" value="MCP/YpsA-like"/>
    <property type="match status" value="1"/>
</dbReference>
<comment type="similarity">
    <text evidence="1 2">Belongs to the LOG family.</text>
</comment>
<keyword evidence="2" id="KW-0378">Hydrolase</keyword>
<dbReference type="PANTHER" id="PTHR31223">
    <property type="entry name" value="LOG FAMILY PROTEIN YJL055W"/>
    <property type="match status" value="1"/>
</dbReference>
<dbReference type="PANTHER" id="PTHR31223:SF70">
    <property type="entry name" value="LOG FAMILY PROTEIN YJL055W"/>
    <property type="match status" value="1"/>
</dbReference>
<evidence type="ECO:0000313" key="3">
    <source>
        <dbReference type="EMBL" id="GHO52414.1"/>
    </source>
</evidence>
<evidence type="ECO:0000256" key="2">
    <source>
        <dbReference type="RuleBase" id="RU363015"/>
    </source>
</evidence>
<reference evidence="3 4" key="1">
    <citation type="journal article" date="2021" name="Int. J. Syst. Evol. Microbiol.">
        <title>Reticulibacter mediterranei gen. nov., sp. nov., within the new family Reticulibacteraceae fam. nov., and Ktedonospora formicarum gen. nov., sp. nov., Ktedonobacter robiniae sp. nov., Dictyobacter formicarum sp. nov. and Dictyobacter arantiisoli sp. nov., belonging to the class Ktedonobacteria.</title>
        <authorList>
            <person name="Yabe S."/>
            <person name="Zheng Y."/>
            <person name="Wang C.M."/>
            <person name="Sakai Y."/>
            <person name="Abe K."/>
            <person name="Yokota A."/>
            <person name="Donadio S."/>
            <person name="Cavaletti L."/>
            <person name="Monciardini P."/>
        </authorList>
    </citation>
    <scope>NUCLEOTIDE SEQUENCE [LARGE SCALE GENOMIC DNA]</scope>
    <source>
        <strain evidence="3 4">SOSP1-30</strain>
    </source>
</reference>
<dbReference type="InterPro" id="IPR005269">
    <property type="entry name" value="LOG"/>
</dbReference>
<evidence type="ECO:0000256" key="1">
    <source>
        <dbReference type="ARBA" id="ARBA00006763"/>
    </source>
</evidence>
<keyword evidence="4" id="KW-1185">Reference proteome</keyword>
<dbReference type="Pfam" id="PF03641">
    <property type="entry name" value="Lysine_decarbox"/>
    <property type="match status" value="1"/>
</dbReference>
<dbReference type="RefSeq" id="WP_201369323.1">
    <property type="nucleotide sequence ID" value="NZ_BNJG01000001.1"/>
</dbReference>
<comment type="caution">
    <text evidence="3">The sequence shown here is derived from an EMBL/GenBank/DDBJ whole genome shotgun (WGS) entry which is preliminary data.</text>
</comment>
<accession>A0ABQ3UI83</accession>
<dbReference type="Proteomes" id="UP000654345">
    <property type="component" value="Unassembled WGS sequence"/>
</dbReference>
<name>A0ABQ3UI83_9CHLR</name>
<dbReference type="EC" id="3.2.2.n1" evidence="2"/>
<protein>
    <recommendedName>
        <fullName evidence="2">Cytokinin riboside 5'-monophosphate phosphoribohydrolase</fullName>
        <ecNumber evidence="2">3.2.2.n1</ecNumber>
    </recommendedName>
</protein>
<gene>
    <name evidence="3" type="ORF">KSB_08890</name>
</gene>
<dbReference type="NCBIfam" id="TIGR00730">
    <property type="entry name" value="Rossman fold protein, TIGR00730 family"/>
    <property type="match status" value="1"/>
</dbReference>
<evidence type="ECO:0000313" key="4">
    <source>
        <dbReference type="Proteomes" id="UP000654345"/>
    </source>
</evidence>